<accession>A0AAD6V5L2</accession>
<evidence type="ECO:0000313" key="2">
    <source>
        <dbReference type="EMBL" id="KAJ7197830.1"/>
    </source>
</evidence>
<dbReference type="AlphaFoldDB" id="A0AAD6V5L2"/>
<evidence type="ECO:0000256" key="1">
    <source>
        <dbReference type="SAM" id="MobiDB-lite"/>
    </source>
</evidence>
<keyword evidence="3" id="KW-1185">Reference proteome</keyword>
<reference evidence="2" key="1">
    <citation type="submission" date="2023-03" db="EMBL/GenBank/DDBJ databases">
        <title>Massive genome expansion in bonnet fungi (Mycena s.s.) driven by repeated elements and novel gene families across ecological guilds.</title>
        <authorList>
            <consortium name="Lawrence Berkeley National Laboratory"/>
            <person name="Harder C.B."/>
            <person name="Miyauchi S."/>
            <person name="Viragh M."/>
            <person name="Kuo A."/>
            <person name="Thoen E."/>
            <person name="Andreopoulos B."/>
            <person name="Lu D."/>
            <person name="Skrede I."/>
            <person name="Drula E."/>
            <person name="Henrissat B."/>
            <person name="Morin E."/>
            <person name="Kohler A."/>
            <person name="Barry K."/>
            <person name="LaButti K."/>
            <person name="Morin E."/>
            <person name="Salamov A."/>
            <person name="Lipzen A."/>
            <person name="Mereny Z."/>
            <person name="Hegedus B."/>
            <person name="Baldrian P."/>
            <person name="Stursova M."/>
            <person name="Weitz H."/>
            <person name="Taylor A."/>
            <person name="Grigoriev I.V."/>
            <person name="Nagy L.G."/>
            <person name="Martin F."/>
            <person name="Kauserud H."/>
        </authorList>
    </citation>
    <scope>NUCLEOTIDE SEQUENCE</scope>
    <source>
        <strain evidence="2">9144</strain>
    </source>
</reference>
<name>A0AAD6V5L2_9AGAR</name>
<feature type="region of interest" description="Disordered" evidence="1">
    <location>
        <begin position="37"/>
        <end position="59"/>
    </location>
</feature>
<proteinExistence type="predicted"/>
<evidence type="ECO:0000313" key="3">
    <source>
        <dbReference type="Proteomes" id="UP001219525"/>
    </source>
</evidence>
<organism evidence="2 3">
    <name type="scientific">Mycena pura</name>
    <dbReference type="NCBI Taxonomy" id="153505"/>
    <lineage>
        <taxon>Eukaryota</taxon>
        <taxon>Fungi</taxon>
        <taxon>Dikarya</taxon>
        <taxon>Basidiomycota</taxon>
        <taxon>Agaricomycotina</taxon>
        <taxon>Agaricomycetes</taxon>
        <taxon>Agaricomycetidae</taxon>
        <taxon>Agaricales</taxon>
        <taxon>Marasmiineae</taxon>
        <taxon>Mycenaceae</taxon>
        <taxon>Mycena</taxon>
    </lineage>
</organism>
<gene>
    <name evidence="2" type="ORF">GGX14DRAFT_402449</name>
</gene>
<dbReference type="EMBL" id="JARJCW010000076">
    <property type="protein sequence ID" value="KAJ7197830.1"/>
    <property type="molecule type" value="Genomic_DNA"/>
</dbReference>
<comment type="caution">
    <text evidence="2">The sequence shown here is derived from an EMBL/GenBank/DDBJ whole genome shotgun (WGS) entry which is preliminary data.</text>
</comment>
<sequence>MRMYHQRLTCPNGIHYQSITDACVHALPWNKSTLTWNSSTKVSSSSEDKEGSVNYDTLNSGPGDLQKGERYINVDNVLLSAFEGFDLKRMVLSYDNACQWKCRGTPRSLTKSVPNGTCKAMLVKKLVQMSAYSE</sequence>
<protein>
    <submittedName>
        <fullName evidence="2">Uncharacterized protein</fullName>
    </submittedName>
</protein>
<dbReference type="Proteomes" id="UP001219525">
    <property type="component" value="Unassembled WGS sequence"/>
</dbReference>